<name>A0A3S4ZJ43_9PLAT</name>
<accession>A0A3S4ZJ43</accession>
<protein>
    <submittedName>
        <fullName evidence="3">Uncharacterized protein</fullName>
    </submittedName>
</protein>
<evidence type="ECO:0000256" key="1">
    <source>
        <dbReference type="SAM" id="Coils"/>
    </source>
</evidence>
<evidence type="ECO:0000313" key="3">
    <source>
        <dbReference type="EMBL" id="VEL12861.1"/>
    </source>
</evidence>
<dbReference type="EMBL" id="CAAALY010016090">
    <property type="protein sequence ID" value="VEL12861.1"/>
    <property type="molecule type" value="Genomic_DNA"/>
</dbReference>
<feature type="coiled-coil region" evidence="1">
    <location>
        <begin position="110"/>
        <end position="141"/>
    </location>
</feature>
<dbReference type="AlphaFoldDB" id="A0A3S4ZJ43"/>
<proteinExistence type="predicted"/>
<comment type="caution">
    <text evidence="3">The sequence shown here is derived from an EMBL/GenBank/DDBJ whole genome shotgun (WGS) entry which is preliminary data.</text>
</comment>
<dbReference type="Gene3D" id="1.20.58.1520">
    <property type="match status" value="1"/>
</dbReference>
<keyword evidence="4" id="KW-1185">Reference proteome</keyword>
<gene>
    <name evidence="3" type="ORF">PXEA_LOCUS6301</name>
</gene>
<feature type="region of interest" description="Disordered" evidence="2">
    <location>
        <begin position="167"/>
        <end position="206"/>
    </location>
</feature>
<dbReference type="Proteomes" id="UP000784294">
    <property type="component" value="Unassembled WGS sequence"/>
</dbReference>
<organism evidence="3 4">
    <name type="scientific">Protopolystoma xenopodis</name>
    <dbReference type="NCBI Taxonomy" id="117903"/>
    <lineage>
        <taxon>Eukaryota</taxon>
        <taxon>Metazoa</taxon>
        <taxon>Spiralia</taxon>
        <taxon>Lophotrochozoa</taxon>
        <taxon>Platyhelminthes</taxon>
        <taxon>Monogenea</taxon>
        <taxon>Polyopisthocotylea</taxon>
        <taxon>Polystomatidea</taxon>
        <taxon>Polystomatidae</taxon>
        <taxon>Protopolystoma</taxon>
    </lineage>
</organism>
<evidence type="ECO:0000313" key="4">
    <source>
        <dbReference type="Proteomes" id="UP000784294"/>
    </source>
</evidence>
<keyword evidence="1" id="KW-0175">Coiled coil</keyword>
<reference evidence="3" key="1">
    <citation type="submission" date="2018-11" db="EMBL/GenBank/DDBJ databases">
        <authorList>
            <consortium name="Pathogen Informatics"/>
        </authorList>
    </citation>
    <scope>NUCLEOTIDE SEQUENCE</scope>
</reference>
<dbReference type="OrthoDB" id="642895at2759"/>
<sequence>MMPTEEVERCQQQKWESLQTYLPRLKAEVTHLAQVCCMNTAEVLAGADFTDNESVVGHLETRLEDLRDVYARHSVAYDSISAYDRLWAALFEVEVKMKDPAILANRGGILLKTEKEKKRLLKELQRVEQETQETIRKYQSAGDADQFRLSSGLTFGEYAAKRWEDYRVSREPTRSRGKVIGANGGGSSSRSSSLHPESPQHPGAPR</sequence>
<evidence type="ECO:0000256" key="2">
    <source>
        <dbReference type="SAM" id="MobiDB-lite"/>
    </source>
</evidence>
<dbReference type="Pfam" id="PF03999">
    <property type="entry name" value="MAP65_ASE1"/>
    <property type="match status" value="1"/>
</dbReference>